<dbReference type="Gene3D" id="3.40.630.30">
    <property type="match status" value="1"/>
</dbReference>
<dbReference type="STRING" id="1122938.SAMN05660772_01326"/>
<dbReference type="CDD" id="cd04301">
    <property type="entry name" value="NAT_SF"/>
    <property type="match status" value="1"/>
</dbReference>
<gene>
    <name evidence="2" type="ORF">SAMN05660772_01326</name>
</gene>
<evidence type="ECO:0000259" key="1">
    <source>
        <dbReference type="PROSITE" id="PS51186"/>
    </source>
</evidence>
<reference evidence="3" key="1">
    <citation type="submission" date="2017-04" db="EMBL/GenBank/DDBJ databases">
        <authorList>
            <person name="Varghese N."/>
            <person name="Submissions S."/>
        </authorList>
    </citation>
    <scope>NUCLEOTIDE SEQUENCE [LARGE SCALE GENOMIC DNA]</scope>
    <source>
        <strain evidence="3">DSM 23072</strain>
    </source>
</reference>
<evidence type="ECO:0000313" key="3">
    <source>
        <dbReference type="Proteomes" id="UP000192408"/>
    </source>
</evidence>
<dbReference type="PROSITE" id="PS51186">
    <property type="entry name" value="GNAT"/>
    <property type="match status" value="1"/>
</dbReference>
<organism evidence="2 3">
    <name type="scientific">Pasteurella testudinis DSM 23072</name>
    <dbReference type="NCBI Taxonomy" id="1122938"/>
    <lineage>
        <taxon>Bacteria</taxon>
        <taxon>Pseudomonadati</taxon>
        <taxon>Pseudomonadota</taxon>
        <taxon>Gammaproteobacteria</taxon>
        <taxon>Pasteurellales</taxon>
        <taxon>Pasteurellaceae</taxon>
        <taxon>Pasteurella</taxon>
    </lineage>
</organism>
<dbReference type="PANTHER" id="PTHR13355:SF11">
    <property type="entry name" value="GLUCOSAMINE 6-PHOSPHATE N-ACETYLTRANSFERASE"/>
    <property type="match status" value="1"/>
</dbReference>
<proteinExistence type="predicted"/>
<keyword evidence="2" id="KW-0012">Acyltransferase</keyword>
<dbReference type="EMBL" id="FWWV01000057">
    <property type="protein sequence ID" value="SMB89229.1"/>
    <property type="molecule type" value="Genomic_DNA"/>
</dbReference>
<accession>A0A1W1V726</accession>
<dbReference type="Pfam" id="PF13673">
    <property type="entry name" value="Acetyltransf_10"/>
    <property type="match status" value="1"/>
</dbReference>
<keyword evidence="2" id="KW-0808">Transferase</keyword>
<dbReference type="InterPro" id="IPR000182">
    <property type="entry name" value="GNAT_dom"/>
</dbReference>
<dbReference type="PANTHER" id="PTHR13355">
    <property type="entry name" value="GLUCOSAMINE 6-PHOSPHATE N-ACETYLTRANSFERASE"/>
    <property type="match status" value="1"/>
</dbReference>
<dbReference type="AlphaFoldDB" id="A0A1W1V726"/>
<dbReference type="InterPro" id="IPR016181">
    <property type="entry name" value="Acyl_CoA_acyltransferase"/>
</dbReference>
<dbReference type="SUPFAM" id="SSF55729">
    <property type="entry name" value="Acyl-CoA N-acyltransferases (Nat)"/>
    <property type="match status" value="1"/>
</dbReference>
<dbReference type="Proteomes" id="UP000192408">
    <property type="component" value="Unassembled WGS sequence"/>
</dbReference>
<protein>
    <submittedName>
        <fullName evidence="2">Predicted N-acyltransferase, GNAT family</fullName>
    </submittedName>
</protein>
<keyword evidence="3" id="KW-1185">Reference proteome</keyword>
<dbReference type="RefSeq" id="WP_084257940.1">
    <property type="nucleotide sequence ID" value="NZ_FWWV01000057.1"/>
</dbReference>
<feature type="domain" description="N-acetyltransferase" evidence="1">
    <location>
        <begin position="1"/>
        <end position="146"/>
    </location>
</feature>
<dbReference type="GO" id="GO:0004343">
    <property type="term" value="F:glucosamine 6-phosphate N-acetyltransferase activity"/>
    <property type="evidence" value="ECO:0007669"/>
    <property type="project" value="TreeGrafter"/>
</dbReference>
<name>A0A1W1V726_9PAST</name>
<sequence>MITPRWTNCLQDPVYLDGLQIRKTVFVEEQGFSMSIEIDELEAQCEYLTLYSAAGEPLATARMYRYADNIHKLQRIAVLKSQRGNKLGERLLAEMEQRAKAQGSEKTILGAQDTAIAFYQKCGYQVYGDGYDEEGVPHHNMHKDLV</sequence>
<evidence type="ECO:0000313" key="2">
    <source>
        <dbReference type="EMBL" id="SMB89229.1"/>
    </source>
</evidence>
<dbReference type="InterPro" id="IPR039143">
    <property type="entry name" value="GNPNAT1-like"/>
</dbReference>